<reference evidence="1" key="1">
    <citation type="submission" date="2007-11" db="EMBL/GenBank/DDBJ databases">
        <authorList>
            <person name="Fulton L."/>
            <person name="Clifton S."/>
            <person name="Fulton B."/>
            <person name="Xu J."/>
            <person name="Minx P."/>
            <person name="Pepin K.H."/>
            <person name="Johnson M."/>
            <person name="Thiruvilangam P."/>
            <person name="Bhonagiri V."/>
            <person name="Nash W.E."/>
            <person name="Mardis E.R."/>
            <person name="Wilson R.K."/>
        </authorList>
    </citation>
    <scope>NUCLEOTIDE SEQUENCE [LARGE SCALE GENOMIC DNA]</scope>
    <source>
        <strain evidence="1">DSM 14662</strain>
    </source>
</reference>
<evidence type="ECO:0000313" key="1">
    <source>
        <dbReference type="EMBL" id="EDR97767.1"/>
    </source>
</evidence>
<proteinExistence type="predicted"/>
<accession>B0MCU7</accession>
<dbReference type="AlphaFoldDB" id="B0MCU7"/>
<keyword evidence="2" id="KW-1185">Reference proteome</keyword>
<dbReference type="Proteomes" id="UP000004935">
    <property type="component" value="Unassembled WGS sequence"/>
</dbReference>
<dbReference type="RefSeq" id="WP_006566873.1">
    <property type="nucleotide sequence ID" value="NZ_AP023027.1"/>
</dbReference>
<protein>
    <submittedName>
        <fullName evidence="1">Uncharacterized protein</fullName>
    </submittedName>
</protein>
<dbReference type="GeneID" id="97122602"/>
<dbReference type="STRING" id="411490.ANACAC_01389"/>
<dbReference type="InterPro" id="IPR036013">
    <property type="entry name" value="Band_7/SPFH_dom_sf"/>
</dbReference>
<name>B0MCU7_ANACD</name>
<dbReference type="EMBL" id="ABAX03000012">
    <property type="protein sequence ID" value="EDR97767.1"/>
    <property type="molecule type" value="Genomic_DNA"/>
</dbReference>
<evidence type="ECO:0000313" key="2">
    <source>
        <dbReference type="Proteomes" id="UP000004935"/>
    </source>
</evidence>
<reference evidence="1" key="2">
    <citation type="submission" date="2013-11" db="EMBL/GenBank/DDBJ databases">
        <title>Draft genome sequence of Anaerostipes caccae (DSM 14662).</title>
        <authorList>
            <person name="Sudarsanam P."/>
            <person name="Ley R."/>
            <person name="Guruge J."/>
            <person name="Turnbaugh P.J."/>
            <person name="Mahowald M."/>
            <person name="Liep D."/>
            <person name="Gordon J."/>
        </authorList>
    </citation>
    <scope>NUCLEOTIDE SEQUENCE</scope>
    <source>
        <strain evidence="1">DSM 14662</strain>
    </source>
</reference>
<dbReference type="Gene3D" id="3.30.479.30">
    <property type="entry name" value="Band 7 domain"/>
    <property type="match status" value="1"/>
</dbReference>
<sequence length="75" mass="8131">MSLRLVSVDVKTSSPVPTADYINTNVDSAVNVKIGSSQEMLEKASQNFLDCGTDIIGMISREVLEGNMREIIGQN</sequence>
<organism evidence="1 2">
    <name type="scientific">Anaerostipes caccae (strain DSM 14662 / CCUG 47493 / JCM 13470 / NCIMB 13811 / L1-92)</name>
    <dbReference type="NCBI Taxonomy" id="411490"/>
    <lineage>
        <taxon>Bacteria</taxon>
        <taxon>Bacillati</taxon>
        <taxon>Bacillota</taxon>
        <taxon>Clostridia</taxon>
        <taxon>Lachnospirales</taxon>
        <taxon>Lachnospiraceae</taxon>
        <taxon>Anaerostipes</taxon>
    </lineage>
</organism>
<comment type="caution">
    <text evidence="1">The sequence shown here is derived from an EMBL/GenBank/DDBJ whole genome shotgun (WGS) entry which is preliminary data.</text>
</comment>
<dbReference type="HOGENOM" id="CLU_2663017_0_0_9"/>
<dbReference type="SUPFAM" id="SSF117892">
    <property type="entry name" value="Band 7/SPFH domain"/>
    <property type="match status" value="1"/>
</dbReference>
<dbReference type="eggNOG" id="COG2268">
    <property type="taxonomic scope" value="Bacteria"/>
</dbReference>
<gene>
    <name evidence="1" type="ORF">ANACAC_01389</name>
</gene>